<protein>
    <submittedName>
        <fullName evidence="2">Copine-9-like isoform X2</fullName>
    </submittedName>
</protein>
<dbReference type="Proteomes" id="UP000762676">
    <property type="component" value="Unassembled WGS sequence"/>
</dbReference>
<organism evidence="2 3">
    <name type="scientific">Elysia marginata</name>
    <dbReference type="NCBI Taxonomy" id="1093978"/>
    <lineage>
        <taxon>Eukaryota</taxon>
        <taxon>Metazoa</taxon>
        <taxon>Spiralia</taxon>
        <taxon>Lophotrochozoa</taxon>
        <taxon>Mollusca</taxon>
        <taxon>Gastropoda</taxon>
        <taxon>Heterobranchia</taxon>
        <taxon>Euthyneura</taxon>
        <taxon>Panpulmonata</taxon>
        <taxon>Sacoglossa</taxon>
        <taxon>Placobranchoidea</taxon>
        <taxon>Plakobranchidae</taxon>
        <taxon>Elysia</taxon>
    </lineage>
</organism>
<reference evidence="2 3" key="1">
    <citation type="journal article" date="2021" name="Elife">
        <title>Chloroplast acquisition without the gene transfer in kleptoplastic sea slugs, Plakobranchus ocellatus.</title>
        <authorList>
            <person name="Maeda T."/>
            <person name="Takahashi S."/>
            <person name="Yoshida T."/>
            <person name="Shimamura S."/>
            <person name="Takaki Y."/>
            <person name="Nagai Y."/>
            <person name="Toyoda A."/>
            <person name="Suzuki Y."/>
            <person name="Arimoto A."/>
            <person name="Ishii H."/>
            <person name="Satoh N."/>
            <person name="Nishiyama T."/>
            <person name="Hasebe M."/>
            <person name="Maruyama T."/>
            <person name="Minagawa J."/>
            <person name="Obokata J."/>
            <person name="Shigenobu S."/>
        </authorList>
    </citation>
    <scope>NUCLEOTIDE SEQUENCE [LARGE SCALE GENOMIC DNA]</scope>
</reference>
<sequence>MQSGSASMHVSQAHLAKEVLAEIPDQILGYMKRYGIKPRPPLQGNTNQAGQGAAPHMQPPQQPHVPQYPSGPPQHHSMGPPPPYQP</sequence>
<dbReference type="AlphaFoldDB" id="A0AAV4GA27"/>
<evidence type="ECO:0000256" key="1">
    <source>
        <dbReference type="SAM" id="MobiDB-lite"/>
    </source>
</evidence>
<comment type="caution">
    <text evidence="2">The sequence shown here is derived from an EMBL/GenBank/DDBJ whole genome shotgun (WGS) entry which is preliminary data.</text>
</comment>
<keyword evidence="3" id="KW-1185">Reference proteome</keyword>
<name>A0AAV4GA27_9GAST</name>
<dbReference type="EMBL" id="BMAT01001256">
    <property type="protein sequence ID" value="GFR82324.1"/>
    <property type="molecule type" value="Genomic_DNA"/>
</dbReference>
<feature type="region of interest" description="Disordered" evidence="1">
    <location>
        <begin position="34"/>
        <end position="86"/>
    </location>
</feature>
<evidence type="ECO:0000313" key="2">
    <source>
        <dbReference type="EMBL" id="GFR82324.1"/>
    </source>
</evidence>
<evidence type="ECO:0000313" key="3">
    <source>
        <dbReference type="Proteomes" id="UP000762676"/>
    </source>
</evidence>
<accession>A0AAV4GA27</accession>
<feature type="compositionally biased region" description="Low complexity" evidence="1">
    <location>
        <begin position="64"/>
        <end position="78"/>
    </location>
</feature>
<proteinExistence type="predicted"/>
<gene>
    <name evidence="2" type="ORF">ElyMa_000624800</name>
</gene>